<keyword evidence="1" id="KW-0732">Signal</keyword>
<evidence type="ECO:0000313" key="3">
    <source>
        <dbReference type="Proteomes" id="UP000887104"/>
    </source>
</evidence>
<organism evidence="2 3">
    <name type="scientific">Shewanella sairae</name>
    <dbReference type="NCBI Taxonomy" id="190310"/>
    <lineage>
        <taxon>Bacteria</taxon>
        <taxon>Pseudomonadati</taxon>
        <taxon>Pseudomonadota</taxon>
        <taxon>Gammaproteobacteria</taxon>
        <taxon>Alteromonadales</taxon>
        <taxon>Shewanellaceae</taxon>
        <taxon>Shewanella</taxon>
    </lineage>
</organism>
<feature type="signal peptide" evidence="1">
    <location>
        <begin position="1"/>
        <end position="27"/>
    </location>
</feature>
<proteinExistence type="predicted"/>
<dbReference type="PROSITE" id="PS51257">
    <property type="entry name" value="PROKAR_LIPOPROTEIN"/>
    <property type="match status" value="1"/>
</dbReference>
<dbReference type="Proteomes" id="UP000887104">
    <property type="component" value="Unassembled WGS sequence"/>
</dbReference>
<evidence type="ECO:0008006" key="4">
    <source>
        <dbReference type="Google" id="ProtNLM"/>
    </source>
</evidence>
<dbReference type="EMBL" id="BPEY01000177">
    <property type="protein sequence ID" value="GIU52362.1"/>
    <property type="molecule type" value="Genomic_DNA"/>
</dbReference>
<reference evidence="2" key="1">
    <citation type="submission" date="2021-05" db="EMBL/GenBank/DDBJ databases">
        <title>Molecular characterization for Shewanella algae harboring chromosomal blaOXA-55-like strains isolated from clinical and environment sample.</title>
        <authorList>
            <person name="Ohama Y."/>
            <person name="Aoki K."/>
            <person name="Harada S."/>
            <person name="Moriya K."/>
            <person name="Ishii Y."/>
            <person name="Tateda K."/>
        </authorList>
    </citation>
    <scope>NUCLEOTIDE SEQUENCE</scope>
    <source>
        <strain evidence="2">JCM 11563</strain>
    </source>
</reference>
<protein>
    <recommendedName>
        <fullName evidence="4">DUF4440 domain-containing protein</fullName>
    </recommendedName>
</protein>
<sequence length="148" mass="16602">MLLRNKIVFLLSILLGCHSAFTNNALANSDKKLDNLLSQRCLGTLDFIKSQDLSAFMAEMPAASTKGQEKRLAKILQRSHQRNFGKDEPHTVKITGVSYEDAPQAKQDRFGAIELAKININIKSDSSTYYARCKYMRTADGWFLSSLP</sequence>
<comment type="caution">
    <text evidence="2">The sequence shown here is derived from an EMBL/GenBank/DDBJ whole genome shotgun (WGS) entry which is preliminary data.</text>
</comment>
<evidence type="ECO:0000256" key="1">
    <source>
        <dbReference type="SAM" id="SignalP"/>
    </source>
</evidence>
<accession>A0ABQ4PRM9</accession>
<dbReference type="RefSeq" id="WP_220783457.1">
    <property type="nucleotide sequence ID" value="NZ_BPEY01000177.1"/>
</dbReference>
<gene>
    <name evidence="2" type="ORF">TUM4438_44910</name>
</gene>
<evidence type="ECO:0000313" key="2">
    <source>
        <dbReference type="EMBL" id="GIU52362.1"/>
    </source>
</evidence>
<keyword evidence="3" id="KW-1185">Reference proteome</keyword>
<feature type="chain" id="PRO_5046732043" description="DUF4440 domain-containing protein" evidence="1">
    <location>
        <begin position="28"/>
        <end position="148"/>
    </location>
</feature>
<name>A0ABQ4PRM9_9GAMM</name>